<reference evidence="1" key="2">
    <citation type="submission" date="2025-09" db="UniProtKB">
        <authorList>
            <consortium name="Ensembl"/>
        </authorList>
    </citation>
    <scope>IDENTIFICATION</scope>
</reference>
<sequence>TSFYDSLISVSVLPLGVEEMSYHDKDISAFTYEKTLMMEQRSQMVKQMRLSRTEREREVIIKFRNILKRITNDNTTDAGPEQVHMTWTKDKLLTERNRNHECSANMAMRDLFNMKPNQTNVRRMHTAIKLNEVVVNKSQGAHLGVTTGLNRVLLVRGGGREVITIYS</sequence>
<dbReference type="AlphaFoldDB" id="A0A3Q3K0M7"/>
<dbReference type="STRING" id="43700.ENSMALP00000026214"/>
<keyword evidence="2" id="KW-1185">Reference proteome</keyword>
<accession>A0A3Q3K0M7</accession>
<evidence type="ECO:0000313" key="1">
    <source>
        <dbReference type="Ensembl" id="ENSMALP00000026214.1"/>
    </source>
</evidence>
<dbReference type="Ensembl" id="ENSMALT00000026695.1">
    <property type="protein sequence ID" value="ENSMALP00000026214.1"/>
    <property type="gene ID" value="ENSMALG00000018195.1"/>
</dbReference>
<name>A0A3Q3K0M7_MONAL</name>
<proteinExistence type="predicted"/>
<reference evidence="1" key="1">
    <citation type="submission" date="2025-08" db="UniProtKB">
        <authorList>
            <consortium name="Ensembl"/>
        </authorList>
    </citation>
    <scope>IDENTIFICATION</scope>
</reference>
<organism evidence="1 2">
    <name type="scientific">Monopterus albus</name>
    <name type="common">Swamp eel</name>
    <dbReference type="NCBI Taxonomy" id="43700"/>
    <lineage>
        <taxon>Eukaryota</taxon>
        <taxon>Metazoa</taxon>
        <taxon>Chordata</taxon>
        <taxon>Craniata</taxon>
        <taxon>Vertebrata</taxon>
        <taxon>Euteleostomi</taxon>
        <taxon>Actinopterygii</taxon>
        <taxon>Neopterygii</taxon>
        <taxon>Teleostei</taxon>
        <taxon>Neoteleostei</taxon>
        <taxon>Acanthomorphata</taxon>
        <taxon>Anabantaria</taxon>
        <taxon>Synbranchiformes</taxon>
        <taxon>Synbranchidae</taxon>
        <taxon>Monopterus</taxon>
    </lineage>
</organism>
<evidence type="ECO:0000313" key="2">
    <source>
        <dbReference type="Proteomes" id="UP000261600"/>
    </source>
</evidence>
<dbReference type="Proteomes" id="UP000261600">
    <property type="component" value="Unplaced"/>
</dbReference>
<protein>
    <submittedName>
        <fullName evidence="1">Uncharacterized protein</fullName>
    </submittedName>
</protein>